<dbReference type="Proteomes" id="UP000265618">
    <property type="component" value="Unassembled WGS sequence"/>
</dbReference>
<keyword evidence="1" id="KW-0472">Membrane</keyword>
<evidence type="ECO:0000313" key="3">
    <source>
        <dbReference type="Proteomes" id="UP000265618"/>
    </source>
</evidence>
<keyword evidence="3" id="KW-1185">Reference proteome</keyword>
<evidence type="ECO:0000313" key="2">
    <source>
        <dbReference type="EMBL" id="GIQ88428.1"/>
    </source>
</evidence>
<name>A0A9K3D3D8_9EUKA</name>
<keyword evidence="1" id="KW-1133">Transmembrane helix</keyword>
<feature type="transmembrane region" description="Helical" evidence="1">
    <location>
        <begin position="23"/>
        <end position="44"/>
    </location>
</feature>
<gene>
    <name evidence="2" type="ORF">KIPB_010675</name>
</gene>
<proteinExistence type="predicted"/>
<dbReference type="AlphaFoldDB" id="A0A9K3D3D8"/>
<keyword evidence="1" id="KW-0812">Transmembrane</keyword>
<feature type="non-terminal residue" evidence="2">
    <location>
        <position position="526"/>
    </location>
</feature>
<evidence type="ECO:0000256" key="1">
    <source>
        <dbReference type="SAM" id="Phobius"/>
    </source>
</evidence>
<protein>
    <submittedName>
        <fullName evidence="2">Uncharacterized protein</fullName>
    </submittedName>
</protein>
<dbReference type="EMBL" id="BDIP01004062">
    <property type="protein sequence ID" value="GIQ88428.1"/>
    <property type="molecule type" value="Genomic_DNA"/>
</dbReference>
<organism evidence="2 3">
    <name type="scientific">Kipferlia bialata</name>
    <dbReference type="NCBI Taxonomy" id="797122"/>
    <lineage>
        <taxon>Eukaryota</taxon>
        <taxon>Metamonada</taxon>
        <taxon>Carpediemonas-like organisms</taxon>
        <taxon>Kipferlia</taxon>
    </lineage>
</organism>
<accession>A0A9K3D3D8</accession>
<sequence>ATAVFAETYSVTVSASEGTTGKALLISLIVVLTIATIGGGYWYVHTRKASGKPLLDTSRFSGCVPGLTSCLRPSVSRGSSKAKHGVPRLFTSDVTLARDKQGPTPIHGVRVTVEPHAGKRDTPTLRPALRHILVPCTVAEGDTVAEAAFTDTLSCLHALSSRVTPMPSPAARHSLAPIIGHLPRGFLNSTRAKASDHFPPSPGPSGTLTEACINACDTVVPPFEGVVAATVFAVPVACVPLPTYLESNPPSDVCVYVVQSMLSAVHAAVKAGLSLKTLDSAMVYVHPRVGDVYLVPCCVASSKTEQGPTRALPRVSRVGGYSGTASLASALSRTLMQVAPSEMRDVAAMLREREREGTPLLETLTRCLDIVTARCRSLPTCAHRVVDPASASSHSPLVLPLSEAEGWSKVCRLAAPGAPDTYTAPMRHQFTRASLLPTTGGTLAAYLRAGSEFTPGAGMTEESTAVVRHLLARQAAPALGGVEGVEGERERETPLTGRTVLYMGTSDACCQFQPDAATGVVALTLK</sequence>
<comment type="caution">
    <text evidence="2">The sequence shown here is derived from an EMBL/GenBank/DDBJ whole genome shotgun (WGS) entry which is preliminary data.</text>
</comment>
<reference evidence="2 3" key="1">
    <citation type="journal article" date="2018" name="PLoS ONE">
        <title>The draft genome of Kipferlia bialata reveals reductive genome evolution in fornicate parasites.</title>
        <authorList>
            <person name="Tanifuji G."/>
            <person name="Takabayashi S."/>
            <person name="Kume K."/>
            <person name="Takagi M."/>
            <person name="Nakayama T."/>
            <person name="Kamikawa R."/>
            <person name="Inagaki Y."/>
            <person name="Hashimoto T."/>
        </authorList>
    </citation>
    <scope>NUCLEOTIDE SEQUENCE [LARGE SCALE GENOMIC DNA]</scope>
    <source>
        <strain evidence="2">NY0173</strain>
    </source>
</reference>
<feature type="non-terminal residue" evidence="2">
    <location>
        <position position="1"/>
    </location>
</feature>